<organism evidence="2 3">
    <name type="scientific">Symbiodinium natans</name>
    <dbReference type="NCBI Taxonomy" id="878477"/>
    <lineage>
        <taxon>Eukaryota</taxon>
        <taxon>Sar</taxon>
        <taxon>Alveolata</taxon>
        <taxon>Dinophyceae</taxon>
        <taxon>Suessiales</taxon>
        <taxon>Symbiodiniaceae</taxon>
        <taxon>Symbiodinium</taxon>
    </lineage>
</organism>
<dbReference type="SUPFAM" id="SSF48425">
    <property type="entry name" value="Sec7 domain"/>
    <property type="match status" value="1"/>
</dbReference>
<dbReference type="GO" id="GO:0032012">
    <property type="term" value="P:regulation of ARF protein signal transduction"/>
    <property type="evidence" value="ECO:0007669"/>
    <property type="project" value="InterPro"/>
</dbReference>
<dbReference type="InterPro" id="IPR023394">
    <property type="entry name" value="Sec7_C_sf"/>
</dbReference>
<evidence type="ECO:0000259" key="1">
    <source>
        <dbReference type="Pfam" id="PF01369"/>
    </source>
</evidence>
<sequence length="50" mass="5690">DFVNNNRGINEGEDIPQDVQSRVFESIRQDEIKTPSSGSLIEGISRARWE</sequence>
<dbReference type="InterPro" id="IPR035999">
    <property type="entry name" value="Sec7_dom_sf"/>
</dbReference>
<accession>A0A812KFA4</accession>
<keyword evidence="3" id="KW-1185">Reference proteome</keyword>
<dbReference type="AlphaFoldDB" id="A0A812KFA4"/>
<dbReference type="OrthoDB" id="430364at2759"/>
<protein>
    <submittedName>
        <fullName evidence="2">GN protein</fullName>
    </submittedName>
</protein>
<dbReference type="Pfam" id="PF01369">
    <property type="entry name" value="Sec7"/>
    <property type="match status" value="1"/>
</dbReference>
<dbReference type="Gene3D" id="1.10.1000.11">
    <property type="entry name" value="Arf Nucleotide-binding Site Opener,domain 2"/>
    <property type="match status" value="1"/>
</dbReference>
<dbReference type="GO" id="GO:0005085">
    <property type="term" value="F:guanyl-nucleotide exchange factor activity"/>
    <property type="evidence" value="ECO:0007669"/>
    <property type="project" value="InterPro"/>
</dbReference>
<name>A0A812KFA4_9DINO</name>
<dbReference type="EMBL" id="CAJNDS010000687">
    <property type="protein sequence ID" value="CAE7228168.1"/>
    <property type="molecule type" value="Genomic_DNA"/>
</dbReference>
<evidence type="ECO:0000313" key="3">
    <source>
        <dbReference type="Proteomes" id="UP000604046"/>
    </source>
</evidence>
<dbReference type="Proteomes" id="UP000604046">
    <property type="component" value="Unassembled WGS sequence"/>
</dbReference>
<feature type="non-terminal residue" evidence="2">
    <location>
        <position position="50"/>
    </location>
</feature>
<dbReference type="InterPro" id="IPR000904">
    <property type="entry name" value="Sec7_dom"/>
</dbReference>
<feature type="non-terminal residue" evidence="2">
    <location>
        <position position="1"/>
    </location>
</feature>
<comment type="caution">
    <text evidence="2">The sequence shown here is derived from an EMBL/GenBank/DDBJ whole genome shotgun (WGS) entry which is preliminary data.</text>
</comment>
<feature type="domain" description="SEC7" evidence="1">
    <location>
        <begin position="1"/>
        <end position="32"/>
    </location>
</feature>
<reference evidence="2" key="1">
    <citation type="submission" date="2021-02" db="EMBL/GenBank/DDBJ databases">
        <authorList>
            <person name="Dougan E. K."/>
            <person name="Rhodes N."/>
            <person name="Thang M."/>
            <person name="Chan C."/>
        </authorList>
    </citation>
    <scope>NUCLEOTIDE SEQUENCE</scope>
</reference>
<proteinExistence type="predicted"/>
<gene>
    <name evidence="2" type="primary">GN</name>
    <name evidence="2" type="ORF">SNAT2548_LOCUS9060</name>
</gene>
<evidence type="ECO:0000313" key="2">
    <source>
        <dbReference type="EMBL" id="CAE7228168.1"/>
    </source>
</evidence>